<keyword evidence="4" id="KW-1185">Reference proteome</keyword>
<dbReference type="PROSITE" id="PS50937">
    <property type="entry name" value="HTH_MERR_2"/>
    <property type="match status" value="1"/>
</dbReference>
<dbReference type="CDD" id="cd04781">
    <property type="entry name" value="HTH_MerR-like_sg6"/>
    <property type="match status" value="1"/>
</dbReference>
<dbReference type="PRINTS" id="PR00040">
    <property type="entry name" value="HTHMERR"/>
</dbReference>
<dbReference type="GO" id="GO:0003700">
    <property type="term" value="F:DNA-binding transcription factor activity"/>
    <property type="evidence" value="ECO:0007669"/>
    <property type="project" value="InterPro"/>
</dbReference>
<dbReference type="KEGG" id="fer:FNB15_17870"/>
<dbReference type="SMART" id="SM00422">
    <property type="entry name" value="HTH_MERR"/>
    <property type="match status" value="1"/>
</dbReference>
<protein>
    <submittedName>
        <fullName evidence="3">MerR family transcriptional regulator</fullName>
    </submittedName>
</protein>
<organism evidence="3 4">
    <name type="scientific">Ferrovibrio terrae</name>
    <dbReference type="NCBI Taxonomy" id="2594003"/>
    <lineage>
        <taxon>Bacteria</taxon>
        <taxon>Pseudomonadati</taxon>
        <taxon>Pseudomonadota</taxon>
        <taxon>Alphaproteobacteria</taxon>
        <taxon>Rhodospirillales</taxon>
        <taxon>Rhodospirillaceae</taxon>
        <taxon>Ferrovibrio</taxon>
    </lineage>
</organism>
<name>A0A516H5N9_9PROT</name>
<dbReference type="Gene3D" id="1.10.1660.10">
    <property type="match status" value="1"/>
</dbReference>
<dbReference type="PANTHER" id="PTHR30204:SF97">
    <property type="entry name" value="MERR FAMILY REGULATORY PROTEIN"/>
    <property type="match status" value="1"/>
</dbReference>
<evidence type="ECO:0000259" key="2">
    <source>
        <dbReference type="PROSITE" id="PS50937"/>
    </source>
</evidence>
<dbReference type="Pfam" id="PF13411">
    <property type="entry name" value="MerR_1"/>
    <property type="match status" value="1"/>
</dbReference>
<evidence type="ECO:0000313" key="3">
    <source>
        <dbReference type="EMBL" id="QDO99021.1"/>
    </source>
</evidence>
<sequence>MKLLDIAEVAAQAGVPASALRFYEEKGLIASVGRRGLRRLFTADVLERLSLIALGRLAGFSLEEIAAMFSPDGRLRIRREKLADKADDLDRTIRRLAAMRDGLRHAAVCKAPSHLECPTFRRLVKAAGRRRTQPVSKAVSKRVA</sequence>
<dbReference type="InterPro" id="IPR047057">
    <property type="entry name" value="MerR_fam"/>
</dbReference>
<feature type="domain" description="HTH merR-type" evidence="2">
    <location>
        <begin position="3"/>
        <end position="71"/>
    </location>
</feature>
<dbReference type="AlphaFoldDB" id="A0A516H5N9"/>
<dbReference type="OrthoDB" id="9802944at2"/>
<dbReference type="InterPro" id="IPR009061">
    <property type="entry name" value="DNA-bd_dom_put_sf"/>
</dbReference>
<dbReference type="PANTHER" id="PTHR30204">
    <property type="entry name" value="REDOX-CYCLING DRUG-SENSING TRANSCRIPTIONAL ACTIVATOR SOXR"/>
    <property type="match status" value="1"/>
</dbReference>
<dbReference type="Proteomes" id="UP000317496">
    <property type="component" value="Chromosome"/>
</dbReference>
<reference evidence="3 4" key="1">
    <citation type="submission" date="2019-07" db="EMBL/GenBank/DDBJ databases">
        <title>Genome sequencing for Ferrovibrio sp. K5.</title>
        <authorList>
            <person name="Park S.-J."/>
        </authorList>
    </citation>
    <scope>NUCLEOTIDE SEQUENCE [LARGE SCALE GENOMIC DNA]</scope>
    <source>
        <strain evidence="3 4">K5</strain>
    </source>
</reference>
<evidence type="ECO:0000313" key="4">
    <source>
        <dbReference type="Proteomes" id="UP000317496"/>
    </source>
</evidence>
<proteinExistence type="predicted"/>
<gene>
    <name evidence="3" type="ORF">FNB15_17870</name>
</gene>
<dbReference type="GO" id="GO:0003677">
    <property type="term" value="F:DNA binding"/>
    <property type="evidence" value="ECO:0007669"/>
    <property type="project" value="UniProtKB-KW"/>
</dbReference>
<accession>A0A516H5N9</accession>
<dbReference type="InterPro" id="IPR000551">
    <property type="entry name" value="MerR-type_HTH_dom"/>
</dbReference>
<dbReference type="EMBL" id="CP041636">
    <property type="protein sequence ID" value="QDO99021.1"/>
    <property type="molecule type" value="Genomic_DNA"/>
</dbReference>
<keyword evidence="1" id="KW-0238">DNA-binding</keyword>
<dbReference type="SUPFAM" id="SSF46955">
    <property type="entry name" value="Putative DNA-binding domain"/>
    <property type="match status" value="1"/>
</dbReference>
<dbReference type="RefSeq" id="WP_144258017.1">
    <property type="nucleotide sequence ID" value="NZ_CP041636.1"/>
</dbReference>
<evidence type="ECO:0000256" key="1">
    <source>
        <dbReference type="ARBA" id="ARBA00023125"/>
    </source>
</evidence>